<sequence>MSNLLRERYIQYRGYRILVRSFHSGYLNESRWTIQVDVAKGEAPPMLRHRDANHRFASLAEAEQAGFAWGRDRVEEILL</sequence>
<comment type="caution">
    <text evidence="1">The sequence shown here is derived from an EMBL/GenBank/DDBJ whole genome shotgun (WGS) entry which is preliminary data.</text>
</comment>
<gene>
    <name evidence="1" type="ORF">P3W85_02215</name>
</gene>
<dbReference type="RefSeq" id="WP_276263561.1">
    <property type="nucleotide sequence ID" value="NZ_JARJLM010000036.1"/>
</dbReference>
<reference evidence="1 2" key="1">
    <citation type="submission" date="2023-03" db="EMBL/GenBank/DDBJ databases">
        <title>Draft assemblies of triclosan tolerant bacteria isolated from returned activated sludge.</title>
        <authorList>
            <person name="Van Hamelsveld S."/>
        </authorList>
    </citation>
    <scope>NUCLEOTIDE SEQUENCE [LARGE SCALE GENOMIC DNA]</scope>
    <source>
        <strain evidence="1 2">GW210010_S58</strain>
    </source>
</reference>
<protein>
    <submittedName>
        <fullName evidence="1">Uncharacterized protein</fullName>
    </submittedName>
</protein>
<dbReference type="EMBL" id="JARJLM010000036">
    <property type="protein sequence ID" value="MDF3831779.1"/>
    <property type="molecule type" value="Genomic_DNA"/>
</dbReference>
<proteinExistence type="predicted"/>
<name>A0ABT6AGQ8_9BURK</name>
<organism evidence="1 2">
    <name type="scientific">Cupriavidus basilensis</name>
    <dbReference type="NCBI Taxonomy" id="68895"/>
    <lineage>
        <taxon>Bacteria</taxon>
        <taxon>Pseudomonadati</taxon>
        <taxon>Pseudomonadota</taxon>
        <taxon>Betaproteobacteria</taxon>
        <taxon>Burkholderiales</taxon>
        <taxon>Burkholderiaceae</taxon>
        <taxon>Cupriavidus</taxon>
    </lineage>
</organism>
<evidence type="ECO:0000313" key="1">
    <source>
        <dbReference type="EMBL" id="MDF3831779.1"/>
    </source>
</evidence>
<dbReference type="Proteomes" id="UP001216674">
    <property type="component" value="Unassembled WGS sequence"/>
</dbReference>
<accession>A0ABT6AGQ8</accession>
<keyword evidence="2" id="KW-1185">Reference proteome</keyword>
<evidence type="ECO:0000313" key="2">
    <source>
        <dbReference type="Proteomes" id="UP001216674"/>
    </source>
</evidence>